<accession>A0ABD0LXP3</accession>
<keyword evidence="3" id="KW-1185">Reference proteome</keyword>
<evidence type="ECO:0000256" key="1">
    <source>
        <dbReference type="SAM" id="MobiDB-lite"/>
    </source>
</evidence>
<name>A0ABD0LXP3_9CAEN</name>
<protein>
    <submittedName>
        <fullName evidence="2">Uncharacterized protein</fullName>
    </submittedName>
</protein>
<reference evidence="2 3" key="1">
    <citation type="journal article" date="2023" name="Sci. Data">
        <title>Genome assembly of the Korean intertidal mud-creeper Batillaria attramentaria.</title>
        <authorList>
            <person name="Patra A.K."/>
            <person name="Ho P.T."/>
            <person name="Jun S."/>
            <person name="Lee S.J."/>
            <person name="Kim Y."/>
            <person name="Won Y.J."/>
        </authorList>
    </citation>
    <scope>NUCLEOTIDE SEQUENCE [LARGE SCALE GENOMIC DNA]</scope>
    <source>
        <strain evidence="2">Wonlab-2016</strain>
    </source>
</reference>
<proteinExistence type="predicted"/>
<evidence type="ECO:0000313" key="3">
    <source>
        <dbReference type="Proteomes" id="UP001519460"/>
    </source>
</evidence>
<comment type="caution">
    <text evidence="2">The sequence shown here is derived from an EMBL/GenBank/DDBJ whole genome shotgun (WGS) entry which is preliminary data.</text>
</comment>
<dbReference type="EMBL" id="JACVVK020000016">
    <property type="protein sequence ID" value="KAK7504257.1"/>
    <property type="molecule type" value="Genomic_DNA"/>
</dbReference>
<sequence length="158" mass="17347">MLLSVTGWGGGGDQLPTHPPRLSSTWQSPHAFVTVRCRWLMVSRLAWLVTPAEDGAIFKIGNSCENAALRFRSWTGTTYNLTRPHGPPARGHLENLKTSGKFPFGYKPAAPPKYFPWILPAFVSEQTQTIYVARCTTADKSLNSPIAAMLCGRSTNKG</sequence>
<dbReference type="Proteomes" id="UP001519460">
    <property type="component" value="Unassembled WGS sequence"/>
</dbReference>
<dbReference type="AlphaFoldDB" id="A0ABD0LXP3"/>
<feature type="region of interest" description="Disordered" evidence="1">
    <location>
        <begin position="1"/>
        <end position="23"/>
    </location>
</feature>
<evidence type="ECO:0000313" key="2">
    <source>
        <dbReference type="EMBL" id="KAK7504257.1"/>
    </source>
</evidence>
<organism evidence="2 3">
    <name type="scientific">Batillaria attramentaria</name>
    <dbReference type="NCBI Taxonomy" id="370345"/>
    <lineage>
        <taxon>Eukaryota</taxon>
        <taxon>Metazoa</taxon>
        <taxon>Spiralia</taxon>
        <taxon>Lophotrochozoa</taxon>
        <taxon>Mollusca</taxon>
        <taxon>Gastropoda</taxon>
        <taxon>Caenogastropoda</taxon>
        <taxon>Sorbeoconcha</taxon>
        <taxon>Cerithioidea</taxon>
        <taxon>Batillariidae</taxon>
        <taxon>Batillaria</taxon>
    </lineage>
</organism>
<gene>
    <name evidence="2" type="ORF">BaRGS_00004561</name>
</gene>